<dbReference type="InterPro" id="IPR003812">
    <property type="entry name" value="Fido"/>
</dbReference>
<comment type="caution">
    <text evidence="5">The sequence shown here is derived from an EMBL/GenBank/DDBJ whole genome shotgun (WGS) entry which is preliminary data.</text>
</comment>
<sequence length="365" mass="42275">MTYHKDLPYNALPPLPPKIDLYSKNIMVKLVTTSRALAQLNGALTKLPNPNLFLDTLYIQEAKASSEIENIVTTNDDLFKALLVEKRFANPANKEIFHYKKALWLGMTEFEQRPFITVNLCIKIVQCIKQNMAGIRDFPGTRLANSRGEVVYTPPEGEETILKKLKAWERYINDPEDDLDPLIKMSLMHYQFEAIHPFSDGNGRTGRILFLLYLKQNKLLDIPALFLSEYILKERESYYKKLRAVTEKEAWEDFILYMLDMVEITAKQALFRMESVIELMEQTSEAIKAEFPKFHSYTLMEVLFKLPYSKRQTLVEAELGTAKTVGNYLIKLEKAGYLKSVRVGKEKLYLNHRLMSILEGENILQ</sequence>
<feature type="binding site" evidence="3">
    <location>
        <begin position="238"/>
        <end position="239"/>
    </location>
    <ligand>
        <name>ATP</name>
        <dbReference type="ChEBI" id="CHEBI:30616"/>
    </ligand>
</feature>
<dbReference type="InterPro" id="IPR040198">
    <property type="entry name" value="Fido_containing"/>
</dbReference>
<dbReference type="PROSITE" id="PS51459">
    <property type="entry name" value="FIDO"/>
    <property type="match status" value="1"/>
</dbReference>
<evidence type="ECO:0000313" key="5">
    <source>
        <dbReference type="EMBL" id="GJM62310.1"/>
    </source>
</evidence>
<keyword evidence="6" id="KW-1185">Reference proteome</keyword>
<evidence type="ECO:0000256" key="3">
    <source>
        <dbReference type="PIRSR" id="PIRSR640198-2"/>
    </source>
</evidence>
<feature type="binding site" evidence="3">
    <location>
        <begin position="200"/>
        <end position="207"/>
    </location>
    <ligand>
        <name>ATP</name>
        <dbReference type="ChEBI" id="CHEBI:30616"/>
    </ligand>
</feature>
<dbReference type="PIRSF" id="PIRSF038925">
    <property type="entry name" value="AMP-prot_trans"/>
    <property type="match status" value="1"/>
</dbReference>
<dbReference type="GO" id="GO:0005524">
    <property type="term" value="F:ATP binding"/>
    <property type="evidence" value="ECO:0007669"/>
    <property type="project" value="UniProtKB-KW"/>
</dbReference>
<organism evidence="5 6">
    <name type="scientific">Persicobacter diffluens</name>
    <dbReference type="NCBI Taxonomy" id="981"/>
    <lineage>
        <taxon>Bacteria</taxon>
        <taxon>Pseudomonadati</taxon>
        <taxon>Bacteroidota</taxon>
        <taxon>Cytophagia</taxon>
        <taxon>Cytophagales</taxon>
        <taxon>Persicobacteraceae</taxon>
        <taxon>Persicobacter</taxon>
    </lineage>
</organism>
<dbReference type="RefSeq" id="WP_338237609.1">
    <property type="nucleotide sequence ID" value="NZ_BQKE01000001.1"/>
</dbReference>
<accession>A0AAN4W0N0</accession>
<evidence type="ECO:0000256" key="2">
    <source>
        <dbReference type="PIRSR" id="PIRSR640198-1"/>
    </source>
</evidence>
<dbReference type="InterPro" id="IPR048770">
    <property type="entry name" value="SoFic-like_C"/>
</dbReference>
<keyword evidence="1" id="KW-0067">ATP-binding</keyword>
<dbReference type="Gene3D" id="1.10.3290.10">
    <property type="entry name" value="Fido-like domain"/>
    <property type="match status" value="1"/>
</dbReference>
<feature type="active site" evidence="2">
    <location>
        <position position="196"/>
    </location>
</feature>
<reference evidence="5 6" key="1">
    <citation type="submission" date="2021-12" db="EMBL/GenBank/DDBJ databases">
        <title>Genome sequencing of bacteria with rrn-lacking chromosome and rrn-plasmid.</title>
        <authorList>
            <person name="Anda M."/>
            <person name="Iwasaki W."/>
        </authorList>
    </citation>
    <scope>NUCLEOTIDE SEQUENCE [LARGE SCALE GENOMIC DNA]</scope>
    <source>
        <strain evidence="5 6">NBRC 15940</strain>
    </source>
</reference>
<dbReference type="PANTHER" id="PTHR13504:SF35">
    <property type="entry name" value="PROTEIN ADENYLYLTRANSFERASE SOFIC"/>
    <property type="match status" value="1"/>
</dbReference>
<dbReference type="GO" id="GO:0016740">
    <property type="term" value="F:transferase activity"/>
    <property type="evidence" value="ECO:0007669"/>
    <property type="project" value="UniProtKB-KW"/>
</dbReference>
<dbReference type="EMBL" id="BQKE01000001">
    <property type="protein sequence ID" value="GJM62310.1"/>
    <property type="molecule type" value="Genomic_DNA"/>
</dbReference>
<feature type="binding site" evidence="1">
    <location>
        <begin position="201"/>
        <end position="207"/>
    </location>
    <ligand>
        <name>ATP</name>
        <dbReference type="ChEBI" id="CHEBI:30616"/>
    </ligand>
</feature>
<protein>
    <submittedName>
        <fullName evidence="5">Adenosine monophosphate-protein transferase</fullName>
    </submittedName>
</protein>
<dbReference type="PANTHER" id="PTHR13504">
    <property type="entry name" value="FIDO DOMAIN-CONTAINING PROTEIN DDB_G0283145"/>
    <property type="match status" value="1"/>
</dbReference>
<evidence type="ECO:0000313" key="6">
    <source>
        <dbReference type="Proteomes" id="UP001310022"/>
    </source>
</evidence>
<keyword evidence="1" id="KW-0547">Nucleotide-binding</keyword>
<proteinExistence type="predicted"/>
<evidence type="ECO:0000256" key="1">
    <source>
        <dbReference type="PIRSR" id="PIRSR038925-1"/>
    </source>
</evidence>
<dbReference type="SUPFAM" id="SSF140931">
    <property type="entry name" value="Fic-like"/>
    <property type="match status" value="1"/>
</dbReference>
<gene>
    <name evidence="5" type="ORF">PEDI_28620</name>
</gene>
<name>A0AAN4W0N0_9BACT</name>
<dbReference type="Pfam" id="PF21248">
    <property type="entry name" value="SoFic-like_C"/>
    <property type="match status" value="1"/>
</dbReference>
<feature type="binding site" evidence="1">
    <location>
        <position position="238"/>
    </location>
    <ligand>
        <name>ATP</name>
        <dbReference type="ChEBI" id="CHEBI:30616"/>
    </ligand>
</feature>
<dbReference type="Pfam" id="PF13784">
    <property type="entry name" value="Fic_N"/>
    <property type="match status" value="1"/>
</dbReference>
<evidence type="ECO:0000259" key="4">
    <source>
        <dbReference type="PROSITE" id="PS51459"/>
    </source>
</evidence>
<dbReference type="Proteomes" id="UP001310022">
    <property type="component" value="Unassembled WGS sequence"/>
</dbReference>
<dbReference type="InterPro" id="IPR026287">
    <property type="entry name" value="SoFic-like"/>
</dbReference>
<dbReference type="Pfam" id="PF02661">
    <property type="entry name" value="Fic"/>
    <property type="match status" value="1"/>
</dbReference>
<feature type="domain" description="Fido" evidence="4">
    <location>
        <begin position="116"/>
        <end position="260"/>
    </location>
</feature>
<feature type="binding site" evidence="1">
    <location>
        <position position="196"/>
    </location>
    <ligand>
        <name>ATP</name>
        <dbReference type="ChEBI" id="CHEBI:30616"/>
    </ligand>
</feature>
<dbReference type="AlphaFoldDB" id="A0AAN4W0N0"/>
<dbReference type="InterPro" id="IPR036597">
    <property type="entry name" value="Fido-like_dom_sf"/>
</dbReference>
<keyword evidence="5" id="KW-0808">Transferase</keyword>
<dbReference type="InterPro" id="IPR025758">
    <property type="entry name" value="Fic/DOC_N"/>
</dbReference>
<feature type="binding site" evidence="1">
    <location>
        <position position="69"/>
    </location>
    <ligand>
        <name>ATP</name>
        <dbReference type="ChEBI" id="CHEBI:30616"/>
    </ligand>
</feature>